<accession>A0A4Q2RHY9</accession>
<reference evidence="1 2" key="1">
    <citation type="submission" date="2019-01" db="EMBL/GenBank/DDBJ databases">
        <title>Novel species of Nocardioides.</title>
        <authorList>
            <person name="Liu Q."/>
            <person name="Xin Y.-H."/>
        </authorList>
    </citation>
    <scope>NUCLEOTIDE SEQUENCE [LARGE SCALE GENOMIC DNA]</scope>
    <source>
        <strain evidence="1 2">HLT3-15</strain>
    </source>
</reference>
<evidence type="ECO:0000313" key="1">
    <source>
        <dbReference type="EMBL" id="RYB88330.1"/>
    </source>
</evidence>
<comment type="caution">
    <text evidence="1">The sequence shown here is derived from an EMBL/GenBank/DDBJ whole genome shotgun (WGS) entry which is preliminary data.</text>
</comment>
<proteinExistence type="predicted"/>
<gene>
    <name evidence="1" type="ORF">EUA06_21480</name>
</gene>
<dbReference type="AlphaFoldDB" id="A0A4Q2RHY9"/>
<evidence type="ECO:0000313" key="2">
    <source>
        <dbReference type="Proteomes" id="UP000291838"/>
    </source>
</evidence>
<sequence>MNDTPSQVAKRHHTVPKFYLRGFAREDQIATIRLPGDQRFLQSVNDAAVEKHFYTVDGHEEGADVVERALSEVEGRTATIFEKVIAGSWPLDLEDRSALGYFITLQATRVPALRKTMDYVGAQMLRLQIGAGGKAAFRRQLEDQGREVNDDLVEDLWAQATRLEGPPIKQTNVEHIQHMAELSEELVKYIIARPWTLIRFDRRSLVTSDAPVGLIGDPRDEQWQGVGYMTAWGITFPLTRKIGLLMSSIDPLIELKIPVEHVHRGRADAIEAGTTSMEKFLNSYTVANAAESIFHHPDDEAFVPEPLPSPEPVTMKMNAPAEFTGEPWFDIPDHDGSRGTTAD</sequence>
<dbReference type="EMBL" id="SDWS01000016">
    <property type="protein sequence ID" value="RYB88330.1"/>
    <property type="molecule type" value="Genomic_DNA"/>
</dbReference>
<dbReference type="InterPro" id="IPR025332">
    <property type="entry name" value="DUF4238"/>
</dbReference>
<dbReference type="RefSeq" id="WP_129479623.1">
    <property type="nucleotide sequence ID" value="NZ_SDWS01000016.1"/>
</dbReference>
<protein>
    <submittedName>
        <fullName evidence="1">DUF4238 domain-containing protein</fullName>
    </submittedName>
</protein>
<keyword evidence="2" id="KW-1185">Reference proteome</keyword>
<organism evidence="1 2">
    <name type="scientific">Nocardioides glacieisoli</name>
    <dbReference type="NCBI Taxonomy" id="1168730"/>
    <lineage>
        <taxon>Bacteria</taxon>
        <taxon>Bacillati</taxon>
        <taxon>Actinomycetota</taxon>
        <taxon>Actinomycetes</taxon>
        <taxon>Propionibacteriales</taxon>
        <taxon>Nocardioidaceae</taxon>
        <taxon>Nocardioides</taxon>
    </lineage>
</organism>
<name>A0A4Q2RHY9_9ACTN</name>
<dbReference type="Proteomes" id="UP000291838">
    <property type="component" value="Unassembled WGS sequence"/>
</dbReference>
<dbReference type="Pfam" id="PF14022">
    <property type="entry name" value="DUF4238"/>
    <property type="match status" value="1"/>
</dbReference>
<dbReference type="OrthoDB" id="580988at2"/>